<dbReference type="InterPro" id="IPR000719">
    <property type="entry name" value="Prot_kinase_dom"/>
</dbReference>
<protein>
    <recommendedName>
        <fullName evidence="2">non-specific serine/threonine protein kinase</fullName>
        <ecNumber evidence="2">2.7.11.1</ecNumber>
    </recommendedName>
</protein>
<comment type="catalytic activity">
    <reaction evidence="11">
        <text>L-seryl-[protein] + ATP = O-phospho-L-seryl-[protein] + ADP + H(+)</text>
        <dbReference type="Rhea" id="RHEA:17989"/>
        <dbReference type="Rhea" id="RHEA-COMP:9863"/>
        <dbReference type="Rhea" id="RHEA-COMP:11604"/>
        <dbReference type="ChEBI" id="CHEBI:15378"/>
        <dbReference type="ChEBI" id="CHEBI:29999"/>
        <dbReference type="ChEBI" id="CHEBI:30616"/>
        <dbReference type="ChEBI" id="CHEBI:83421"/>
        <dbReference type="ChEBI" id="CHEBI:456216"/>
        <dbReference type="EC" id="2.7.11.1"/>
    </reaction>
</comment>
<evidence type="ECO:0000313" key="14">
    <source>
        <dbReference type="EMBL" id="OXV06829.1"/>
    </source>
</evidence>
<dbReference type="InterPro" id="IPR008271">
    <property type="entry name" value="Ser/Thr_kinase_AS"/>
</dbReference>
<dbReference type="PROSITE" id="PS00108">
    <property type="entry name" value="PROTEIN_KINASE_ST"/>
    <property type="match status" value="1"/>
</dbReference>
<dbReference type="CDD" id="cd14037">
    <property type="entry name" value="STKc_NAK_like"/>
    <property type="match status" value="1"/>
</dbReference>
<keyword evidence="9" id="KW-0067">ATP-binding</keyword>
<keyword evidence="5" id="KW-0597">Phosphoprotein</keyword>
<organism evidence="14 15">
    <name type="scientific">Elaphomyces granulatus</name>
    <dbReference type="NCBI Taxonomy" id="519963"/>
    <lineage>
        <taxon>Eukaryota</taxon>
        <taxon>Fungi</taxon>
        <taxon>Dikarya</taxon>
        <taxon>Ascomycota</taxon>
        <taxon>Pezizomycotina</taxon>
        <taxon>Eurotiomycetes</taxon>
        <taxon>Eurotiomycetidae</taxon>
        <taxon>Eurotiales</taxon>
        <taxon>Elaphomycetaceae</taxon>
        <taxon>Elaphomyces</taxon>
    </lineage>
</organism>
<evidence type="ECO:0000313" key="15">
    <source>
        <dbReference type="Proteomes" id="UP000243515"/>
    </source>
</evidence>
<dbReference type="GO" id="GO:0007015">
    <property type="term" value="P:actin filament organization"/>
    <property type="evidence" value="ECO:0007669"/>
    <property type="project" value="TreeGrafter"/>
</dbReference>
<evidence type="ECO:0000256" key="9">
    <source>
        <dbReference type="ARBA" id="ARBA00022840"/>
    </source>
</evidence>
<dbReference type="Pfam" id="PF00069">
    <property type="entry name" value="Pkinase"/>
    <property type="match status" value="1"/>
</dbReference>
<accession>A0A232LRR6</accession>
<evidence type="ECO:0000259" key="13">
    <source>
        <dbReference type="PROSITE" id="PS50011"/>
    </source>
</evidence>
<keyword evidence="15" id="KW-1185">Reference proteome</keyword>
<feature type="region of interest" description="Disordered" evidence="12">
    <location>
        <begin position="767"/>
        <end position="838"/>
    </location>
</feature>
<keyword evidence="4" id="KW-0723">Serine/threonine-protein kinase</keyword>
<dbReference type="GO" id="GO:0004674">
    <property type="term" value="F:protein serine/threonine kinase activity"/>
    <property type="evidence" value="ECO:0007669"/>
    <property type="project" value="UniProtKB-KW"/>
</dbReference>
<feature type="compositionally biased region" description="Basic and acidic residues" evidence="12">
    <location>
        <begin position="582"/>
        <end position="593"/>
    </location>
</feature>
<dbReference type="GO" id="GO:0000147">
    <property type="term" value="P:actin cortical patch assembly"/>
    <property type="evidence" value="ECO:0007669"/>
    <property type="project" value="TreeGrafter"/>
</dbReference>
<feature type="compositionally biased region" description="Polar residues" evidence="12">
    <location>
        <begin position="396"/>
        <end position="405"/>
    </location>
</feature>
<evidence type="ECO:0000256" key="6">
    <source>
        <dbReference type="ARBA" id="ARBA00022679"/>
    </source>
</evidence>
<evidence type="ECO:0000256" key="1">
    <source>
        <dbReference type="ARBA" id="ARBA00004496"/>
    </source>
</evidence>
<reference evidence="14 15" key="1">
    <citation type="journal article" date="2015" name="Environ. Microbiol.">
        <title>Metagenome sequence of Elaphomyces granulatus from sporocarp tissue reveals Ascomycota ectomycorrhizal fingerprints of genome expansion and a Proteobacteria-rich microbiome.</title>
        <authorList>
            <person name="Quandt C.A."/>
            <person name="Kohler A."/>
            <person name="Hesse C.N."/>
            <person name="Sharpton T.J."/>
            <person name="Martin F."/>
            <person name="Spatafora J.W."/>
        </authorList>
    </citation>
    <scope>NUCLEOTIDE SEQUENCE [LARGE SCALE GENOMIC DNA]</scope>
    <source>
        <strain evidence="14 15">OSC145934</strain>
    </source>
</reference>
<evidence type="ECO:0000256" key="5">
    <source>
        <dbReference type="ARBA" id="ARBA00022553"/>
    </source>
</evidence>
<dbReference type="SUPFAM" id="SSF56112">
    <property type="entry name" value="Protein kinase-like (PK-like)"/>
    <property type="match status" value="1"/>
</dbReference>
<feature type="compositionally biased region" description="Basic and acidic residues" evidence="12">
    <location>
        <begin position="507"/>
        <end position="523"/>
    </location>
</feature>
<feature type="region of interest" description="Disordered" evidence="12">
    <location>
        <begin position="386"/>
        <end position="415"/>
    </location>
</feature>
<dbReference type="OrthoDB" id="2018507at2759"/>
<comment type="subcellular location">
    <subcellularLocation>
        <location evidence="1">Cytoplasm</location>
    </subcellularLocation>
</comment>
<dbReference type="PANTHER" id="PTHR22967:SF57">
    <property type="entry name" value="AUXILIN, ISOFORM A-RELATED"/>
    <property type="match status" value="1"/>
</dbReference>
<dbReference type="PROSITE" id="PS50011">
    <property type="entry name" value="PROTEIN_KINASE_DOM"/>
    <property type="match status" value="1"/>
</dbReference>
<dbReference type="GO" id="GO:0005524">
    <property type="term" value="F:ATP binding"/>
    <property type="evidence" value="ECO:0007669"/>
    <property type="project" value="UniProtKB-KW"/>
</dbReference>
<feature type="compositionally biased region" description="Polar residues" evidence="12">
    <location>
        <begin position="869"/>
        <end position="882"/>
    </location>
</feature>
<evidence type="ECO:0000256" key="4">
    <source>
        <dbReference type="ARBA" id="ARBA00022527"/>
    </source>
</evidence>
<feature type="compositionally biased region" description="Basic residues" evidence="12">
    <location>
        <begin position="725"/>
        <end position="739"/>
    </location>
</feature>
<evidence type="ECO:0000256" key="2">
    <source>
        <dbReference type="ARBA" id="ARBA00012513"/>
    </source>
</evidence>
<dbReference type="EMBL" id="NPHW01005357">
    <property type="protein sequence ID" value="OXV06829.1"/>
    <property type="molecule type" value="Genomic_DNA"/>
</dbReference>
<dbReference type="Gene3D" id="1.10.510.10">
    <property type="entry name" value="Transferase(Phosphotransferase) domain 1"/>
    <property type="match status" value="1"/>
</dbReference>
<dbReference type="InterPro" id="IPR011009">
    <property type="entry name" value="Kinase-like_dom_sf"/>
</dbReference>
<dbReference type="AlphaFoldDB" id="A0A232LRR6"/>
<evidence type="ECO:0000256" key="11">
    <source>
        <dbReference type="ARBA" id="ARBA00048679"/>
    </source>
</evidence>
<feature type="region of interest" description="Disordered" evidence="12">
    <location>
        <begin position="869"/>
        <end position="991"/>
    </location>
</feature>
<evidence type="ECO:0000256" key="8">
    <source>
        <dbReference type="ARBA" id="ARBA00022777"/>
    </source>
</evidence>
<name>A0A232LRR6_9EURO</name>
<keyword evidence="3" id="KW-0963">Cytoplasm</keyword>
<dbReference type="EC" id="2.7.11.1" evidence="2"/>
<comment type="catalytic activity">
    <reaction evidence="10">
        <text>L-threonyl-[protein] + ATP = O-phospho-L-threonyl-[protein] + ADP + H(+)</text>
        <dbReference type="Rhea" id="RHEA:46608"/>
        <dbReference type="Rhea" id="RHEA-COMP:11060"/>
        <dbReference type="Rhea" id="RHEA-COMP:11605"/>
        <dbReference type="ChEBI" id="CHEBI:15378"/>
        <dbReference type="ChEBI" id="CHEBI:30013"/>
        <dbReference type="ChEBI" id="CHEBI:30616"/>
        <dbReference type="ChEBI" id="CHEBI:61977"/>
        <dbReference type="ChEBI" id="CHEBI:456216"/>
        <dbReference type="EC" id="2.7.11.1"/>
    </reaction>
</comment>
<feature type="region of interest" description="Disordered" evidence="12">
    <location>
        <begin position="721"/>
        <end position="746"/>
    </location>
</feature>
<proteinExistence type="predicted"/>
<keyword evidence="8" id="KW-0418">Kinase</keyword>
<gene>
    <name evidence="14" type="ORF">Egran_05404</name>
</gene>
<feature type="region of interest" description="Disordered" evidence="12">
    <location>
        <begin position="644"/>
        <end position="706"/>
    </location>
</feature>
<keyword evidence="7" id="KW-0547">Nucleotide-binding</keyword>
<sequence>MSSSYPAQVNPHKIHASVPQRHGASHYKSAVSMGSSAAPAGTFIPGTKVQVGSHRVVVEKYLSEGGFAHVYVVRLSQPVDGVERAVLKRVAVPDTAALTNMRIEVDTMKKLKGHRHIVTYIDSHASQLKGGGYEVFLLMEFCAGGGLIDFMNTRLQNRLTEPEILKIFSDAAEGVACLHYLKPPLLHRDLKVENVLISLSNSSYSYYKLCDFGSAAPPRPAATTAAEGRLIEDDIQRHTTLQYRSPEMIDVYRKQPIDEKSDIWALGVLLYKLCYYTTPFEEVGQMAILNATFKFPTYPPFSDRLKALISSMLRENPQKRPTIYDVLREACHMQGKEVPIRDIYAERSQSEVRRYQELPPSPTEAPKVGAVFSPPVQETQIIPDIAPMRRGRPARPSSQHNSTKPSPSPFRALSTDPFVALDGGKLSQTKISDELSFRFPTLDQFSLLHEKGGNFDFEPTVAEAKQDAKTDVKTDVDDLSQRVANALADDAFAKPSSPVMITGQEPVETKRPQSSPAERRQKESPNPAADSTRNQPSLYKPVPEEPKMVSTGTMTSPSPPLPPTEFKAYSNRPIYRFPPPGKEVRPSQHRPVENEGIPAGPGCVPSQTTLIHKLEPKQMASDLPVSSRPSLEALRPSLVDISGHLTRSKSANSKPRPTSAYGGSKSDYMRDKDSAFLGFDQSRNQHEDSVPLQHTRTDGDRDYERANIASDVDFLRAREEEITRKKEKRHSSGSKHVKRSSLSSLSLAGTKGLLSSRFGEAFRRFEHNVNENRSRSRSPSPSEANKLLSPIIGSERTDTSDDGIGDGGQHDISPEMRRELERRRLSQEEKRVASAAAEYRLRVAERGSGGRALGGREGTKAPVILNKVQSLLQENNKPSPKTASGYGRFTDSVSTLQGSSDREQKPLPTRPKPFSSDGREPLAVSIGTVKDSTALDVAAQPQRTGPRPTAPPKPRNLRTGGAADATTSSDHKLIPSLPDTPTSPGEGWEKFSRRYPNLSRLELVETEIDVPRLPSIRTRDV</sequence>
<feature type="domain" description="Protein kinase" evidence="13">
    <location>
        <begin position="56"/>
        <end position="335"/>
    </location>
</feature>
<evidence type="ECO:0000256" key="7">
    <source>
        <dbReference type="ARBA" id="ARBA00022741"/>
    </source>
</evidence>
<feature type="region of interest" description="Disordered" evidence="12">
    <location>
        <begin position="490"/>
        <end position="607"/>
    </location>
</feature>
<keyword evidence="6" id="KW-0808">Transferase</keyword>
<comment type="caution">
    <text evidence="14">The sequence shown here is derived from an EMBL/GenBank/DDBJ whole genome shotgun (WGS) entry which is preliminary data.</text>
</comment>
<dbReference type="GO" id="GO:0005737">
    <property type="term" value="C:cytoplasm"/>
    <property type="evidence" value="ECO:0007669"/>
    <property type="project" value="UniProtKB-SubCell"/>
</dbReference>
<feature type="compositionally biased region" description="Basic and acidic residues" evidence="12">
    <location>
        <begin position="808"/>
        <end position="832"/>
    </location>
</feature>
<evidence type="ECO:0000256" key="12">
    <source>
        <dbReference type="SAM" id="MobiDB-lite"/>
    </source>
</evidence>
<evidence type="ECO:0000256" key="10">
    <source>
        <dbReference type="ARBA" id="ARBA00047899"/>
    </source>
</evidence>
<dbReference type="FunFam" id="1.10.510.10:FF:000441">
    <property type="entry name" value="Serine/threonine protein kinase"/>
    <property type="match status" value="1"/>
</dbReference>
<dbReference type="PANTHER" id="PTHR22967">
    <property type="entry name" value="SERINE/THREONINE PROTEIN KINASE"/>
    <property type="match status" value="1"/>
</dbReference>
<dbReference type="Proteomes" id="UP000243515">
    <property type="component" value="Unassembled WGS sequence"/>
</dbReference>
<dbReference type="SMART" id="SM00220">
    <property type="entry name" value="S_TKc"/>
    <property type="match status" value="1"/>
</dbReference>
<evidence type="ECO:0000256" key="3">
    <source>
        <dbReference type="ARBA" id="ARBA00022490"/>
    </source>
</evidence>
<feature type="compositionally biased region" description="Basic and acidic residues" evidence="12">
    <location>
        <begin position="683"/>
        <end position="705"/>
    </location>
</feature>